<gene>
    <name evidence="2" type="ORF">DFJ43DRAFT_1042092</name>
</gene>
<proteinExistence type="predicted"/>
<reference evidence="2" key="2">
    <citation type="journal article" date="2023" name="Proc. Natl. Acad. Sci. U.S.A.">
        <title>A global phylogenomic analysis of the shiitake genus Lentinula.</title>
        <authorList>
            <person name="Sierra-Patev S."/>
            <person name="Min B."/>
            <person name="Naranjo-Ortiz M."/>
            <person name="Looney B."/>
            <person name="Konkel Z."/>
            <person name="Slot J.C."/>
            <person name="Sakamoto Y."/>
            <person name="Steenwyk J.L."/>
            <person name="Rokas A."/>
            <person name="Carro J."/>
            <person name="Camarero S."/>
            <person name="Ferreira P."/>
            <person name="Molpeceres G."/>
            <person name="Ruiz-Duenas F.J."/>
            <person name="Serrano A."/>
            <person name="Henrissat B."/>
            <person name="Drula E."/>
            <person name="Hughes K.W."/>
            <person name="Mata J.L."/>
            <person name="Ishikawa N.K."/>
            <person name="Vargas-Isla R."/>
            <person name="Ushijima S."/>
            <person name="Smith C.A."/>
            <person name="Donoghue J."/>
            <person name="Ahrendt S."/>
            <person name="Andreopoulos W."/>
            <person name="He G."/>
            <person name="LaButti K."/>
            <person name="Lipzen A."/>
            <person name="Ng V."/>
            <person name="Riley R."/>
            <person name="Sandor L."/>
            <person name="Barry K."/>
            <person name="Martinez A.T."/>
            <person name="Xiao Y."/>
            <person name="Gibbons J.G."/>
            <person name="Terashima K."/>
            <person name="Grigoriev I.V."/>
            <person name="Hibbett D."/>
        </authorList>
    </citation>
    <scope>NUCLEOTIDE SEQUENCE</scope>
    <source>
        <strain evidence="2">ET3784</strain>
    </source>
</reference>
<keyword evidence="1" id="KW-0472">Membrane</keyword>
<dbReference type="AlphaFoldDB" id="A0AA38MWM9"/>
<accession>A0AA38MWM9</accession>
<keyword evidence="1" id="KW-0812">Transmembrane</keyword>
<keyword evidence="3" id="KW-1185">Reference proteome</keyword>
<evidence type="ECO:0000313" key="2">
    <source>
        <dbReference type="EMBL" id="KAJ3722694.1"/>
    </source>
</evidence>
<dbReference type="EMBL" id="JANVFO010000055">
    <property type="protein sequence ID" value="KAJ3722694.1"/>
    <property type="molecule type" value="Genomic_DNA"/>
</dbReference>
<protein>
    <submittedName>
        <fullName evidence="2">Uncharacterized protein</fullName>
    </submittedName>
</protein>
<reference evidence="2" key="1">
    <citation type="submission" date="2022-08" db="EMBL/GenBank/DDBJ databases">
        <authorList>
            <consortium name="DOE Joint Genome Institute"/>
            <person name="Min B."/>
            <person name="Sierra-Patev S."/>
            <person name="Naranjo-Ortiz M."/>
            <person name="Looney B."/>
            <person name="Konkel Z."/>
            <person name="Slot J.C."/>
            <person name="Sakamoto Y."/>
            <person name="Steenwyk J.L."/>
            <person name="Rokas A."/>
            <person name="Carro J."/>
            <person name="Camarero S."/>
            <person name="Ferreira P."/>
            <person name="Molpeceres G."/>
            <person name="Ruiz-duenas F.J."/>
            <person name="Serrano A."/>
            <person name="Henrissat B."/>
            <person name="Drula E."/>
            <person name="Hughes K.W."/>
            <person name="Mata J.L."/>
            <person name="Ishikawa N.K."/>
            <person name="Vargas-Isla R."/>
            <person name="Ushijima S."/>
            <person name="Smith C.A."/>
            <person name="Ahrendt S."/>
            <person name="Andreopoulos W."/>
            <person name="He G."/>
            <person name="LaButti K."/>
            <person name="Lipzen A."/>
            <person name="Ng V."/>
            <person name="Riley R."/>
            <person name="Sandor L."/>
            <person name="Barry K."/>
            <person name="Martinez A.T."/>
            <person name="Xiao Y."/>
            <person name="Gibbons J.G."/>
            <person name="Terashima K."/>
            <person name="Hibbett D.S."/>
            <person name="Grigoriev I.V."/>
        </authorList>
    </citation>
    <scope>NUCLEOTIDE SEQUENCE</scope>
    <source>
        <strain evidence="2">ET3784</strain>
    </source>
</reference>
<feature type="transmembrane region" description="Helical" evidence="1">
    <location>
        <begin position="147"/>
        <end position="166"/>
    </location>
</feature>
<comment type="caution">
    <text evidence="2">The sequence shown here is derived from an EMBL/GenBank/DDBJ whole genome shotgun (WGS) entry which is preliminary data.</text>
</comment>
<evidence type="ECO:0000256" key="1">
    <source>
        <dbReference type="SAM" id="Phobius"/>
    </source>
</evidence>
<evidence type="ECO:0000313" key="3">
    <source>
        <dbReference type="Proteomes" id="UP001176059"/>
    </source>
</evidence>
<sequence length="217" mass="24230">MRLLQNNLDEIIQYNPGFYPFHCGKKNSSARITELLEGQLIYLYLAKGCSSSLAWIPIRELTAIRRALQTFYTWTARGINMKRWISVVGYTACANPTAPTVGRIVINVTTTIGSFQLLSVLLCFIFAAPFAIYLFPAYRQSTMHFNLAYLITVLFAISVYTAPVTVPSSCVDLDIRDESSFGCGHGHLTIQIKRPKPLRYFGGLSAGGKNIVELDFN</sequence>
<name>A0AA38MWM9_9AGAR</name>
<keyword evidence="1" id="KW-1133">Transmembrane helix</keyword>
<feature type="transmembrane region" description="Helical" evidence="1">
    <location>
        <begin position="115"/>
        <end position="135"/>
    </location>
</feature>
<dbReference type="Proteomes" id="UP001176059">
    <property type="component" value="Unassembled WGS sequence"/>
</dbReference>
<organism evidence="2 3">
    <name type="scientific">Lentinula guzmanii</name>
    <dbReference type="NCBI Taxonomy" id="2804957"/>
    <lineage>
        <taxon>Eukaryota</taxon>
        <taxon>Fungi</taxon>
        <taxon>Dikarya</taxon>
        <taxon>Basidiomycota</taxon>
        <taxon>Agaricomycotina</taxon>
        <taxon>Agaricomycetes</taxon>
        <taxon>Agaricomycetidae</taxon>
        <taxon>Agaricales</taxon>
        <taxon>Marasmiineae</taxon>
        <taxon>Omphalotaceae</taxon>
        <taxon>Lentinula</taxon>
    </lineage>
</organism>